<proteinExistence type="predicted"/>
<dbReference type="AlphaFoldDB" id="A0AAV9A953"/>
<reference evidence="2" key="2">
    <citation type="submission" date="2023-06" db="EMBL/GenBank/DDBJ databases">
        <authorList>
            <person name="Ma L."/>
            <person name="Liu K.-W."/>
            <person name="Li Z."/>
            <person name="Hsiao Y.-Y."/>
            <person name="Qi Y."/>
            <person name="Fu T."/>
            <person name="Tang G."/>
            <person name="Zhang D."/>
            <person name="Sun W.-H."/>
            <person name="Liu D.-K."/>
            <person name="Li Y."/>
            <person name="Chen G.-Z."/>
            <person name="Liu X.-D."/>
            <person name="Liao X.-Y."/>
            <person name="Jiang Y.-T."/>
            <person name="Yu X."/>
            <person name="Hao Y."/>
            <person name="Huang J."/>
            <person name="Zhao X.-W."/>
            <person name="Ke S."/>
            <person name="Chen Y.-Y."/>
            <person name="Wu W.-L."/>
            <person name="Hsu J.-L."/>
            <person name="Lin Y.-F."/>
            <person name="Huang M.-D."/>
            <person name="Li C.-Y."/>
            <person name="Huang L."/>
            <person name="Wang Z.-W."/>
            <person name="Zhao X."/>
            <person name="Zhong W.-Y."/>
            <person name="Peng D.-H."/>
            <person name="Ahmad S."/>
            <person name="Lan S."/>
            <person name="Zhang J.-S."/>
            <person name="Tsai W.-C."/>
            <person name="Van De Peer Y."/>
            <person name="Liu Z.-J."/>
        </authorList>
    </citation>
    <scope>NUCLEOTIDE SEQUENCE</scope>
    <source>
        <strain evidence="2">SCP</strain>
        <tissue evidence="2">Leaves</tissue>
    </source>
</reference>
<reference evidence="2" key="1">
    <citation type="journal article" date="2023" name="Nat. Commun.">
        <title>Diploid and tetraploid genomes of Acorus and the evolution of monocots.</title>
        <authorList>
            <person name="Ma L."/>
            <person name="Liu K.W."/>
            <person name="Li Z."/>
            <person name="Hsiao Y.Y."/>
            <person name="Qi Y."/>
            <person name="Fu T."/>
            <person name="Tang G.D."/>
            <person name="Zhang D."/>
            <person name="Sun W.H."/>
            <person name="Liu D.K."/>
            <person name="Li Y."/>
            <person name="Chen G.Z."/>
            <person name="Liu X.D."/>
            <person name="Liao X.Y."/>
            <person name="Jiang Y.T."/>
            <person name="Yu X."/>
            <person name="Hao Y."/>
            <person name="Huang J."/>
            <person name="Zhao X.W."/>
            <person name="Ke S."/>
            <person name="Chen Y.Y."/>
            <person name="Wu W.L."/>
            <person name="Hsu J.L."/>
            <person name="Lin Y.F."/>
            <person name="Huang M.D."/>
            <person name="Li C.Y."/>
            <person name="Huang L."/>
            <person name="Wang Z.W."/>
            <person name="Zhao X."/>
            <person name="Zhong W.Y."/>
            <person name="Peng D.H."/>
            <person name="Ahmad S."/>
            <person name="Lan S."/>
            <person name="Zhang J.S."/>
            <person name="Tsai W.C."/>
            <person name="Van de Peer Y."/>
            <person name="Liu Z.J."/>
        </authorList>
    </citation>
    <scope>NUCLEOTIDE SEQUENCE</scope>
    <source>
        <strain evidence="2">SCP</strain>
    </source>
</reference>
<name>A0AAV9A953_ACOGR</name>
<comment type="caution">
    <text evidence="2">The sequence shown here is derived from an EMBL/GenBank/DDBJ whole genome shotgun (WGS) entry which is preliminary data.</text>
</comment>
<dbReference type="Proteomes" id="UP001179952">
    <property type="component" value="Unassembled WGS sequence"/>
</dbReference>
<evidence type="ECO:0000256" key="1">
    <source>
        <dbReference type="SAM" id="MobiDB-lite"/>
    </source>
</evidence>
<feature type="region of interest" description="Disordered" evidence="1">
    <location>
        <begin position="89"/>
        <end position="120"/>
    </location>
</feature>
<sequence length="144" mass="16540">MGKQSAMHNISPSNKGRLIQTNKFREHSLLQLFSQDLCNCLVNHIAKGNGLKVVKRFSILCLQNERYKRVGYLLQQVARLKERRDSIDEVQLDQRESAPKFPPLLHSKNRGHTTSKPPLHRLPKPLDRGVIYSTARLLPLARLL</sequence>
<feature type="compositionally biased region" description="Basic and acidic residues" evidence="1">
    <location>
        <begin position="89"/>
        <end position="98"/>
    </location>
</feature>
<dbReference type="EMBL" id="JAUJYN010000011">
    <property type="protein sequence ID" value="KAK1260806.1"/>
    <property type="molecule type" value="Genomic_DNA"/>
</dbReference>
<protein>
    <submittedName>
        <fullName evidence="2">Uncharacterized protein</fullName>
    </submittedName>
</protein>
<organism evidence="2 3">
    <name type="scientific">Acorus gramineus</name>
    <name type="common">Dwarf sweet flag</name>
    <dbReference type="NCBI Taxonomy" id="55184"/>
    <lineage>
        <taxon>Eukaryota</taxon>
        <taxon>Viridiplantae</taxon>
        <taxon>Streptophyta</taxon>
        <taxon>Embryophyta</taxon>
        <taxon>Tracheophyta</taxon>
        <taxon>Spermatophyta</taxon>
        <taxon>Magnoliopsida</taxon>
        <taxon>Liliopsida</taxon>
        <taxon>Acoraceae</taxon>
        <taxon>Acorus</taxon>
    </lineage>
</organism>
<gene>
    <name evidence="2" type="ORF">QJS04_geneDACA019094</name>
</gene>
<evidence type="ECO:0000313" key="2">
    <source>
        <dbReference type="EMBL" id="KAK1260806.1"/>
    </source>
</evidence>
<keyword evidence="3" id="KW-1185">Reference proteome</keyword>
<evidence type="ECO:0000313" key="3">
    <source>
        <dbReference type="Proteomes" id="UP001179952"/>
    </source>
</evidence>
<accession>A0AAV9A953</accession>
<feature type="compositionally biased region" description="Basic residues" evidence="1">
    <location>
        <begin position="107"/>
        <end position="120"/>
    </location>
</feature>